<evidence type="ECO:0000256" key="11">
    <source>
        <dbReference type="PROSITE-ProRule" id="PRU00169"/>
    </source>
</evidence>
<evidence type="ECO:0000256" key="4">
    <source>
        <dbReference type="ARBA" id="ARBA00012438"/>
    </source>
</evidence>
<dbReference type="InterPro" id="IPR011006">
    <property type="entry name" value="CheY-like_superfamily"/>
</dbReference>
<dbReference type="InterPro" id="IPR001789">
    <property type="entry name" value="Sig_transdc_resp-reg_receiver"/>
</dbReference>
<evidence type="ECO:0000256" key="9">
    <source>
        <dbReference type="ARBA" id="ARBA00022989"/>
    </source>
</evidence>
<keyword evidence="6" id="KW-0808">Transferase</keyword>
<evidence type="ECO:0000256" key="13">
    <source>
        <dbReference type="SAM" id="Phobius"/>
    </source>
</evidence>
<feature type="domain" description="Response regulatory" evidence="15">
    <location>
        <begin position="1041"/>
        <end position="1157"/>
    </location>
</feature>
<feature type="transmembrane region" description="Helical" evidence="13">
    <location>
        <begin position="379"/>
        <end position="403"/>
    </location>
</feature>
<dbReference type="Gene3D" id="3.40.50.2300">
    <property type="match status" value="1"/>
</dbReference>
<dbReference type="CDD" id="cd00156">
    <property type="entry name" value="REC"/>
    <property type="match status" value="1"/>
</dbReference>
<feature type="transmembrane region" description="Helical" evidence="13">
    <location>
        <begin position="42"/>
        <end position="63"/>
    </location>
</feature>
<dbReference type="SUPFAM" id="SSF55874">
    <property type="entry name" value="ATPase domain of HSP90 chaperone/DNA topoisomerase II/histidine kinase"/>
    <property type="match status" value="1"/>
</dbReference>
<dbReference type="Pfam" id="PF00072">
    <property type="entry name" value="Response_reg"/>
    <property type="match status" value="1"/>
</dbReference>
<dbReference type="Proteomes" id="UP000243063">
    <property type="component" value="Chromosome I"/>
</dbReference>
<feature type="transmembrane region" description="Helical" evidence="13">
    <location>
        <begin position="193"/>
        <end position="217"/>
    </location>
</feature>
<dbReference type="RefSeq" id="WP_090213691.1">
    <property type="nucleotide sequence ID" value="NZ_LT629780.1"/>
</dbReference>
<feature type="transmembrane region" description="Helical" evidence="13">
    <location>
        <begin position="331"/>
        <end position="358"/>
    </location>
</feature>
<keyword evidence="17" id="KW-1185">Reference proteome</keyword>
<comment type="catalytic activity">
    <reaction evidence="1">
        <text>ATP + protein L-histidine = ADP + protein N-phospho-L-histidine.</text>
        <dbReference type="EC" id="2.7.13.3"/>
    </reaction>
</comment>
<dbReference type="InterPro" id="IPR004358">
    <property type="entry name" value="Sig_transdc_His_kin-like_C"/>
</dbReference>
<keyword evidence="12" id="KW-0175">Coiled coil</keyword>
<feature type="transmembrane region" description="Helical" evidence="13">
    <location>
        <begin position="164"/>
        <end position="181"/>
    </location>
</feature>
<evidence type="ECO:0000256" key="1">
    <source>
        <dbReference type="ARBA" id="ARBA00000085"/>
    </source>
</evidence>
<dbReference type="Pfam" id="PF02518">
    <property type="entry name" value="HATPase_c"/>
    <property type="match status" value="1"/>
</dbReference>
<dbReference type="CDD" id="cd00082">
    <property type="entry name" value="HisKA"/>
    <property type="match status" value="1"/>
</dbReference>
<dbReference type="GO" id="GO:0005886">
    <property type="term" value="C:plasma membrane"/>
    <property type="evidence" value="ECO:0007669"/>
    <property type="project" value="TreeGrafter"/>
</dbReference>
<protein>
    <recommendedName>
        <fullName evidence="4">histidine kinase</fullName>
        <ecNumber evidence="4">2.7.13.3</ecNumber>
    </recommendedName>
</protein>
<evidence type="ECO:0000256" key="7">
    <source>
        <dbReference type="ARBA" id="ARBA00022692"/>
    </source>
</evidence>
<reference evidence="17" key="1">
    <citation type="submission" date="2016-10" db="EMBL/GenBank/DDBJ databases">
        <authorList>
            <person name="Varghese N."/>
            <person name="Submissions S."/>
        </authorList>
    </citation>
    <scope>NUCLEOTIDE SEQUENCE [LARGE SCALE GENOMIC DNA]</scope>
    <source>
        <strain evidence="17">CCTCC 2012022</strain>
    </source>
</reference>
<dbReference type="STRING" id="1245526.SAMN05216580_1761"/>
<dbReference type="CDD" id="cd10322">
    <property type="entry name" value="SLC5sbd"/>
    <property type="match status" value="1"/>
</dbReference>
<keyword evidence="5 11" id="KW-0597">Phosphoprotein</keyword>
<dbReference type="Pfam" id="PF12860">
    <property type="entry name" value="PAS_7"/>
    <property type="match status" value="1"/>
</dbReference>
<feature type="transmembrane region" description="Helical" evidence="13">
    <location>
        <begin position="415"/>
        <end position="436"/>
    </location>
</feature>
<dbReference type="FunFam" id="1.10.287.130:FF:000063">
    <property type="entry name" value="Hybrid sensor histidine kinase/response regulator"/>
    <property type="match status" value="1"/>
</dbReference>
<feature type="domain" description="Histidine kinase" evidence="14">
    <location>
        <begin position="806"/>
        <end position="1019"/>
    </location>
</feature>
<evidence type="ECO:0000256" key="10">
    <source>
        <dbReference type="ARBA" id="ARBA00023136"/>
    </source>
</evidence>
<dbReference type="FunFam" id="3.30.450.20:FF:000073">
    <property type="entry name" value="Putative Sensor histidine kinase"/>
    <property type="match status" value="1"/>
</dbReference>
<dbReference type="Gene3D" id="3.30.450.20">
    <property type="entry name" value="PAS domain"/>
    <property type="match status" value="1"/>
</dbReference>
<evidence type="ECO:0000256" key="5">
    <source>
        <dbReference type="ARBA" id="ARBA00022553"/>
    </source>
</evidence>
<dbReference type="AlphaFoldDB" id="A0A1H2GFP3"/>
<keyword evidence="8" id="KW-0418">Kinase</keyword>
<proteinExistence type="inferred from homology"/>
<gene>
    <name evidence="16" type="ORF">SAMN05216580_1761</name>
</gene>
<dbReference type="PANTHER" id="PTHR43047">
    <property type="entry name" value="TWO-COMPONENT HISTIDINE PROTEIN KINASE"/>
    <property type="match status" value="1"/>
</dbReference>
<dbReference type="EMBL" id="LT629780">
    <property type="protein sequence ID" value="SDU18390.1"/>
    <property type="molecule type" value="Genomic_DNA"/>
</dbReference>
<evidence type="ECO:0000259" key="14">
    <source>
        <dbReference type="PROSITE" id="PS50109"/>
    </source>
</evidence>
<keyword evidence="7 13" id="KW-0812">Transmembrane</keyword>
<dbReference type="InterPro" id="IPR003594">
    <property type="entry name" value="HATPase_dom"/>
</dbReference>
<feature type="transmembrane region" description="Helical" evidence="13">
    <location>
        <begin position="448"/>
        <end position="472"/>
    </location>
</feature>
<dbReference type="SUPFAM" id="SSF47384">
    <property type="entry name" value="Homodimeric domain of signal transducing histidine kinase"/>
    <property type="match status" value="1"/>
</dbReference>
<evidence type="ECO:0000256" key="2">
    <source>
        <dbReference type="ARBA" id="ARBA00004141"/>
    </source>
</evidence>
<evidence type="ECO:0000256" key="8">
    <source>
        <dbReference type="ARBA" id="ARBA00022777"/>
    </source>
</evidence>
<dbReference type="SUPFAM" id="SSF55785">
    <property type="entry name" value="PYP-like sensor domain (PAS domain)"/>
    <property type="match status" value="1"/>
</dbReference>
<dbReference type="FunFam" id="3.30.565.10:FF:000049">
    <property type="entry name" value="Two-component sensor histidine kinase"/>
    <property type="match status" value="1"/>
</dbReference>
<evidence type="ECO:0000313" key="17">
    <source>
        <dbReference type="Proteomes" id="UP000243063"/>
    </source>
</evidence>
<dbReference type="InterPro" id="IPR035965">
    <property type="entry name" value="PAS-like_dom_sf"/>
</dbReference>
<feature type="transmembrane region" description="Helical" evidence="13">
    <location>
        <begin position="6"/>
        <end position="26"/>
    </location>
</feature>
<dbReference type="SMART" id="SM00387">
    <property type="entry name" value="HATPase_c"/>
    <property type="match status" value="1"/>
</dbReference>
<dbReference type="InterPro" id="IPR038377">
    <property type="entry name" value="Na/Glc_symporter_sf"/>
</dbReference>
<dbReference type="SMART" id="SM00388">
    <property type="entry name" value="HisKA"/>
    <property type="match status" value="1"/>
</dbReference>
<dbReference type="OrthoDB" id="9764438at2"/>
<dbReference type="SMART" id="SM00448">
    <property type="entry name" value="REC"/>
    <property type="match status" value="1"/>
</dbReference>
<dbReference type="PANTHER" id="PTHR43047:SF9">
    <property type="entry name" value="HISTIDINE KINASE"/>
    <property type="match status" value="1"/>
</dbReference>
<organism evidence="16 17">
    <name type="scientific">Geopseudomonas guangdongensis</name>
    <dbReference type="NCBI Taxonomy" id="1245526"/>
    <lineage>
        <taxon>Bacteria</taxon>
        <taxon>Pseudomonadati</taxon>
        <taxon>Pseudomonadota</taxon>
        <taxon>Gammaproteobacteria</taxon>
        <taxon>Pseudomonadales</taxon>
        <taxon>Pseudomonadaceae</taxon>
        <taxon>Geopseudomonas</taxon>
    </lineage>
</organism>
<dbReference type="GO" id="GO:0009927">
    <property type="term" value="F:histidine phosphotransfer kinase activity"/>
    <property type="evidence" value="ECO:0007669"/>
    <property type="project" value="TreeGrafter"/>
</dbReference>
<dbReference type="NCBIfam" id="NF041832">
    <property type="entry name" value="near_NosP_CTERM"/>
    <property type="match status" value="1"/>
</dbReference>
<evidence type="ECO:0000259" key="15">
    <source>
        <dbReference type="PROSITE" id="PS50110"/>
    </source>
</evidence>
<dbReference type="PROSITE" id="PS50283">
    <property type="entry name" value="NA_SOLUT_SYMP_3"/>
    <property type="match status" value="1"/>
</dbReference>
<dbReference type="InterPro" id="IPR003661">
    <property type="entry name" value="HisK_dim/P_dom"/>
</dbReference>
<dbReference type="SUPFAM" id="SSF52172">
    <property type="entry name" value="CheY-like"/>
    <property type="match status" value="1"/>
</dbReference>
<dbReference type="EC" id="2.7.13.3" evidence="4"/>
<evidence type="ECO:0000256" key="6">
    <source>
        <dbReference type="ARBA" id="ARBA00022679"/>
    </source>
</evidence>
<dbReference type="Gene3D" id="3.30.565.10">
    <property type="entry name" value="Histidine kinase-like ATPase, C-terminal domain"/>
    <property type="match status" value="1"/>
</dbReference>
<sequence length="1160" mass="127239">MSLSSGLIAAVALLYMAVLFAIAFYGDRRQASAHTPRPRLRAWVYSLSLAVYCTSWTFFGAVGQAAEQFWAFIPIYLGPVLLLLFMPQLLAKMILISKQENITSIADFIAARYGKSQPLAIVVTLICLVGVLPYIALQLKGIVLGVNLLTGLDAGTTGPSSQDTALIVSLVLALFTILFGTRNLDATEHHRGMVMAVAFESIIKLLAFLAVGAYVTWGLFDGFADLLARARAAEELSGYWQQPMNWPALLVQTGVAMMAIICLPRQFHVTVVENIEPRDLNLARWVFPLYLVLAALFVLPIALAGQLLLPAGVVPDSFVISLPLAEDRPSLAMLAFIGGASAATGMVIVAAVALSTMISNDMLLPWLLRRHSAERPFEVFRHWLLSVRRISIVVLLLLAYVLYRMMGPNISLASIGLIAFAAITQLAPAMFGALYWKQANSRGVFAGLIVGALLWFYALLLPVMAAGLGWSLDEVPGQQWLAGNPLGLPMDALTQGTLISLCGNFVVFALVSWLSRTRVSEHWQASRFVGQEASVRPSPRMLLAVQVQDLLMLSARFVGEERARQSFIRFAYRQGKGFSPNQTASGEWIAHTERLLAGVLGASSARAVVKAAIEGREMQVEDVVRIVDEASEVLQFNRALLQGAIENITQGISVVDQSLRLVAWNRRYLEIFEYPDGLIHVGRPIADIIRHNAERGLLGPGDVDLHVAKRLYWMRQGTAHTSERTLPNGRVIELIGNPMPGGGFVMSFSDITAYRQAENALKEANESLEQRVAERTQELSALNEQLSEAKARAELANQSKSRFLAAVSHDLMQPLNAARLFSAALAHQEALPGEVQDLVRHLDSSLRSAEDLISDLLDISRLEGGRFTPERSTFSLDSLYEALGVEFRALAQEQGIDLRIRASGLRIDSDPKLLRRVLQNFLTNAFRYAKGRVLLGARREGRFLRLEVWDRGPGIPADKLKVIFEEFKRLDSHQTRAEKGLGLGLAIADGLCRVLGHRIEVRSWVGKGSVFSVRVPLARGRAPQPAPRSQETAGQPMNGAQVWCIDNEDSILVGMRSLLTRWGCQVETARSREDCARLLDAGSQPELVLVDFHLDGGETGVALMGWLRARLARPLPGVVISADARPELVAEVHAGGLDYLSKPVKPAALRALLSRHLNLR</sequence>
<feature type="coiled-coil region" evidence="12">
    <location>
        <begin position="751"/>
        <end position="799"/>
    </location>
</feature>
<feature type="modified residue" description="4-aspartylphosphate" evidence="11">
    <location>
        <position position="1091"/>
    </location>
</feature>
<dbReference type="GO" id="GO:0000155">
    <property type="term" value="F:phosphorelay sensor kinase activity"/>
    <property type="evidence" value="ECO:0007669"/>
    <property type="project" value="InterPro"/>
</dbReference>
<dbReference type="InterPro" id="IPR036097">
    <property type="entry name" value="HisK_dim/P_sf"/>
</dbReference>
<dbReference type="InterPro" id="IPR036890">
    <property type="entry name" value="HATPase_C_sf"/>
</dbReference>
<evidence type="ECO:0000256" key="3">
    <source>
        <dbReference type="ARBA" id="ARBA00006434"/>
    </source>
</evidence>
<evidence type="ECO:0000256" key="12">
    <source>
        <dbReference type="SAM" id="Coils"/>
    </source>
</evidence>
<dbReference type="PRINTS" id="PR00344">
    <property type="entry name" value="BCTRLSENSOR"/>
</dbReference>
<accession>A0A1H2GFP3</accession>
<dbReference type="PROSITE" id="PS50109">
    <property type="entry name" value="HIS_KIN"/>
    <property type="match status" value="1"/>
</dbReference>
<feature type="transmembrane region" description="Helical" evidence="13">
    <location>
        <begin position="119"/>
        <end position="144"/>
    </location>
</feature>
<keyword evidence="9 13" id="KW-1133">Transmembrane helix</keyword>
<feature type="transmembrane region" description="Helical" evidence="13">
    <location>
        <begin position="246"/>
        <end position="264"/>
    </location>
</feature>
<comment type="similarity">
    <text evidence="3">Belongs to the sodium:solute symporter (SSF) (TC 2.A.21) family.</text>
</comment>
<dbReference type="Gene3D" id="1.10.287.130">
    <property type="match status" value="1"/>
</dbReference>
<dbReference type="GO" id="GO:0022857">
    <property type="term" value="F:transmembrane transporter activity"/>
    <property type="evidence" value="ECO:0007669"/>
    <property type="project" value="InterPro"/>
</dbReference>
<name>A0A1H2GFP3_9GAMM</name>
<dbReference type="InterPro" id="IPR005467">
    <property type="entry name" value="His_kinase_dom"/>
</dbReference>
<dbReference type="Gene3D" id="1.20.1730.10">
    <property type="entry name" value="Sodium/glucose cotransporter"/>
    <property type="match status" value="1"/>
</dbReference>
<dbReference type="PROSITE" id="PS50110">
    <property type="entry name" value="RESPONSE_REGULATORY"/>
    <property type="match status" value="1"/>
</dbReference>
<keyword evidence="10 13" id="KW-0472">Membrane</keyword>
<feature type="transmembrane region" description="Helical" evidence="13">
    <location>
        <begin position="69"/>
        <end position="90"/>
    </location>
</feature>
<dbReference type="Pfam" id="PF00512">
    <property type="entry name" value="HisKA"/>
    <property type="match status" value="1"/>
</dbReference>
<dbReference type="CDD" id="cd00075">
    <property type="entry name" value="HATPase"/>
    <property type="match status" value="1"/>
</dbReference>
<dbReference type="InterPro" id="IPR001734">
    <property type="entry name" value="Na/solute_symporter"/>
</dbReference>
<feature type="transmembrane region" description="Helical" evidence="13">
    <location>
        <begin position="285"/>
        <end position="311"/>
    </location>
</feature>
<evidence type="ECO:0000313" key="16">
    <source>
        <dbReference type="EMBL" id="SDU18390.1"/>
    </source>
</evidence>
<comment type="subcellular location">
    <subcellularLocation>
        <location evidence="2">Membrane</location>
        <topology evidence="2">Multi-pass membrane protein</topology>
    </subcellularLocation>
</comment>